<organism evidence="1 2">
    <name type="scientific">Trichinella pseudospiralis</name>
    <name type="common">Parasitic roundworm</name>
    <dbReference type="NCBI Taxonomy" id="6337"/>
    <lineage>
        <taxon>Eukaryota</taxon>
        <taxon>Metazoa</taxon>
        <taxon>Ecdysozoa</taxon>
        <taxon>Nematoda</taxon>
        <taxon>Enoplea</taxon>
        <taxon>Dorylaimia</taxon>
        <taxon>Trichinellida</taxon>
        <taxon>Trichinellidae</taxon>
        <taxon>Trichinella</taxon>
    </lineage>
</organism>
<sequence>MSLFLLQAIGNSVSQFLFKVVVQQQAIFVINAFYLRPSQRVSTKLQQQHVPSLTSLLSLQHTQSITEVNHTLCKLSQHVIFAEVVRRNEK</sequence>
<dbReference type="Proteomes" id="UP000054632">
    <property type="component" value="Unassembled WGS sequence"/>
</dbReference>
<accession>A0A0V1ER83</accession>
<comment type="caution">
    <text evidence="1">The sequence shown here is derived from an EMBL/GenBank/DDBJ whole genome shotgun (WGS) entry which is preliminary data.</text>
</comment>
<gene>
    <name evidence="1" type="ORF">T4A_13321</name>
</gene>
<name>A0A0V1ER83_TRIPS</name>
<dbReference type="EMBL" id="JYDR01000012">
    <property type="protein sequence ID" value="KRY76265.1"/>
    <property type="molecule type" value="Genomic_DNA"/>
</dbReference>
<proteinExistence type="predicted"/>
<reference evidence="1 2" key="1">
    <citation type="submission" date="2015-01" db="EMBL/GenBank/DDBJ databases">
        <title>Evolution of Trichinella species and genotypes.</title>
        <authorList>
            <person name="Korhonen P.K."/>
            <person name="Edoardo P."/>
            <person name="Giuseppe L.R."/>
            <person name="Gasser R.B."/>
        </authorList>
    </citation>
    <scope>NUCLEOTIDE SEQUENCE [LARGE SCALE GENOMIC DNA]</scope>
    <source>
        <strain evidence="1">ISS13</strain>
    </source>
</reference>
<protein>
    <submittedName>
        <fullName evidence="1">Uncharacterized protein</fullName>
    </submittedName>
</protein>
<dbReference type="AlphaFoldDB" id="A0A0V1ER83"/>
<evidence type="ECO:0000313" key="2">
    <source>
        <dbReference type="Proteomes" id="UP000054632"/>
    </source>
</evidence>
<evidence type="ECO:0000313" key="1">
    <source>
        <dbReference type="EMBL" id="KRY76265.1"/>
    </source>
</evidence>